<name>A0ABR9X0W3_9RHOB</name>
<protein>
    <submittedName>
        <fullName evidence="2">Sulfotransferase</fullName>
    </submittedName>
</protein>
<evidence type="ECO:0000313" key="2">
    <source>
        <dbReference type="EMBL" id="MBE9637076.1"/>
    </source>
</evidence>
<reference evidence="2 3" key="1">
    <citation type="journal article" date="2021" name="Int. J. Syst. Evol. Microbiol.">
        <title>Salipiger mangrovisoli sp. nov., isolated from mangrove soil and the proposal for the reclassification of Paraphaeobacter pallidus as Salipiger pallidus comb. nov.</title>
        <authorList>
            <person name="Du J."/>
            <person name="Liu Y."/>
            <person name="Pei T."/>
            <person name="Deng M.R."/>
            <person name="Zhu H."/>
        </authorList>
    </citation>
    <scope>NUCLEOTIDE SEQUENCE [LARGE SCALE GENOMIC DNA]</scope>
    <source>
        <strain evidence="2 3">6D45A</strain>
    </source>
</reference>
<dbReference type="EMBL" id="JADFFK010000006">
    <property type="protein sequence ID" value="MBE9637076.1"/>
    <property type="molecule type" value="Genomic_DNA"/>
</dbReference>
<evidence type="ECO:0000256" key="1">
    <source>
        <dbReference type="ARBA" id="ARBA00022679"/>
    </source>
</evidence>
<organism evidence="2 3">
    <name type="scientific">Salipiger mangrovisoli</name>
    <dbReference type="NCBI Taxonomy" id="2865933"/>
    <lineage>
        <taxon>Bacteria</taxon>
        <taxon>Pseudomonadati</taxon>
        <taxon>Pseudomonadota</taxon>
        <taxon>Alphaproteobacteria</taxon>
        <taxon>Rhodobacterales</taxon>
        <taxon>Roseobacteraceae</taxon>
        <taxon>Salipiger</taxon>
    </lineage>
</organism>
<dbReference type="Pfam" id="PF13469">
    <property type="entry name" value="Sulfotransfer_3"/>
    <property type="match status" value="1"/>
</dbReference>
<gene>
    <name evidence="2" type="ORF">IQ782_09520</name>
</gene>
<dbReference type="RefSeq" id="WP_194134393.1">
    <property type="nucleotide sequence ID" value="NZ_JADFFK010000006.1"/>
</dbReference>
<evidence type="ECO:0000313" key="3">
    <source>
        <dbReference type="Proteomes" id="UP000607796"/>
    </source>
</evidence>
<sequence>MTDSHAPIFVVGHPRSGTTLLASMLGRHPDLVSTPESLFMNQVRYQLIDARKQGPEALVEAAMTGPLQYMISDRAGFVAELKAASAGAPLDENTVFATLLEHYRRAHGATRVVEKTPLHLRHLDELVDWFPDCRIIWIIRDGRACVRSLQKVDWATGDAATLARQWVRNISFGNTFAAQAGARLTTVRYEALLADPATELARLCAHIGVEPVAEMLDTGGGTTVIKPQEMSWKGKVNTPVDASRADAWRRELTPEDLAKVSPIMNDTLRALGYPTDPVASTLETWRGRLYTLKPAVRLQRMIFDRRARMFGPQIGRNAAKKGKTA</sequence>
<comment type="caution">
    <text evidence="2">The sequence shown here is derived from an EMBL/GenBank/DDBJ whole genome shotgun (WGS) entry which is preliminary data.</text>
</comment>
<keyword evidence="1" id="KW-0808">Transferase</keyword>
<dbReference type="InterPro" id="IPR026634">
    <property type="entry name" value="TPST-like"/>
</dbReference>
<accession>A0ABR9X0W3</accession>
<dbReference type="PANTHER" id="PTHR12788:SF10">
    <property type="entry name" value="PROTEIN-TYROSINE SULFOTRANSFERASE"/>
    <property type="match status" value="1"/>
</dbReference>
<dbReference type="SUPFAM" id="SSF52540">
    <property type="entry name" value="P-loop containing nucleoside triphosphate hydrolases"/>
    <property type="match status" value="1"/>
</dbReference>
<dbReference type="InterPro" id="IPR027417">
    <property type="entry name" value="P-loop_NTPase"/>
</dbReference>
<dbReference type="PANTHER" id="PTHR12788">
    <property type="entry name" value="PROTEIN-TYROSINE SULFOTRANSFERASE 2"/>
    <property type="match status" value="1"/>
</dbReference>
<keyword evidence="3" id="KW-1185">Reference proteome</keyword>
<dbReference type="Proteomes" id="UP000607796">
    <property type="component" value="Unassembled WGS sequence"/>
</dbReference>
<dbReference type="Gene3D" id="3.40.50.300">
    <property type="entry name" value="P-loop containing nucleotide triphosphate hydrolases"/>
    <property type="match status" value="1"/>
</dbReference>
<proteinExistence type="predicted"/>